<gene>
    <name evidence="5" type="ORF">PXEA_LOCUS6220</name>
</gene>
<comment type="function">
    <text evidence="4">Required for vesicular transport between the endoplasmic reticulum and the Golgi apparatus.</text>
</comment>
<organism evidence="5 6">
    <name type="scientific">Protopolystoma xenopodis</name>
    <dbReference type="NCBI Taxonomy" id="117903"/>
    <lineage>
        <taxon>Eukaryota</taxon>
        <taxon>Metazoa</taxon>
        <taxon>Spiralia</taxon>
        <taxon>Lophotrochozoa</taxon>
        <taxon>Platyhelminthes</taxon>
        <taxon>Monogenea</taxon>
        <taxon>Polyopisthocotylea</taxon>
        <taxon>Polystomatidea</taxon>
        <taxon>Polystomatidae</taxon>
        <taxon>Protopolystoma</taxon>
    </lineage>
</organism>
<accession>A0A448WIS8</accession>
<sequence length="251" mass="28470">MYEKAANSFKIAKKWDEAGDAFCKAAKLCIDNKTNHEAAAHYSKAATAYKKSSPEKAIKVLKDAIEIYTEMGRFSIAAKQHMSIAEIYEQDLYDIEQSIKHYELASEYYKGEDSNSSAMKCQLKVAHFSATLGQYDKAAVLFEEAGKASSENKLLRYGAKEHFFKAVICQFCIDLINGQKALKIYEENYQMFADSRECTLLKKISEALENENIEAFTTALTEYDTLTRLEPWTTSLFLKIKRTISGDEDLT</sequence>
<keyword evidence="4" id="KW-0931">ER-Golgi transport</keyword>
<dbReference type="GO" id="GO:0005774">
    <property type="term" value="C:vacuolar membrane"/>
    <property type="evidence" value="ECO:0007669"/>
    <property type="project" value="TreeGrafter"/>
</dbReference>
<keyword evidence="6" id="KW-1185">Reference proteome</keyword>
<dbReference type="EMBL" id="CAAALY010015811">
    <property type="protein sequence ID" value="VEL12780.1"/>
    <property type="molecule type" value="Genomic_DNA"/>
</dbReference>
<dbReference type="InterPro" id="IPR000744">
    <property type="entry name" value="NSF_attach"/>
</dbReference>
<evidence type="ECO:0000256" key="2">
    <source>
        <dbReference type="ARBA" id="ARBA00022448"/>
    </source>
</evidence>
<evidence type="ECO:0008006" key="7">
    <source>
        <dbReference type="Google" id="ProtNLM"/>
    </source>
</evidence>
<dbReference type="InterPro" id="IPR011990">
    <property type="entry name" value="TPR-like_helical_dom_sf"/>
</dbReference>
<reference evidence="5" key="1">
    <citation type="submission" date="2018-11" db="EMBL/GenBank/DDBJ databases">
        <authorList>
            <consortium name="Pathogen Informatics"/>
        </authorList>
    </citation>
    <scope>NUCLEOTIDE SEQUENCE</scope>
</reference>
<keyword evidence="2 4" id="KW-0813">Transport</keyword>
<dbReference type="GO" id="GO:0005483">
    <property type="term" value="F:soluble NSF attachment protein activity"/>
    <property type="evidence" value="ECO:0007669"/>
    <property type="project" value="TreeGrafter"/>
</dbReference>
<keyword evidence="3 4" id="KW-0653">Protein transport</keyword>
<dbReference type="PANTHER" id="PTHR13768">
    <property type="entry name" value="SOLUBLE NSF ATTACHMENT PROTEIN SNAP"/>
    <property type="match status" value="1"/>
</dbReference>
<protein>
    <recommendedName>
        <fullName evidence="7">Alpha-soluble NSF attachment protein</fullName>
    </recommendedName>
</protein>
<dbReference type="OrthoDB" id="9984275at2759"/>
<dbReference type="SUPFAM" id="SSF48452">
    <property type="entry name" value="TPR-like"/>
    <property type="match status" value="1"/>
</dbReference>
<name>A0A448WIS8_9PLAT</name>
<dbReference type="GO" id="GO:0006886">
    <property type="term" value="P:intracellular protein transport"/>
    <property type="evidence" value="ECO:0007669"/>
    <property type="project" value="UniProtKB-UniRule"/>
</dbReference>
<dbReference type="AlphaFoldDB" id="A0A448WIS8"/>
<evidence type="ECO:0000313" key="5">
    <source>
        <dbReference type="EMBL" id="VEL12780.1"/>
    </source>
</evidence>
<comment type="similarity">
    <text evidence="1 4">Belongs to the SNAP family.</text>
</comment>
<keyword evidence="4" id="KW-0472">Membrane</keyword>
<dbReference type="GO" id="GO:0031201">
    <property type="term" value="C:SNARE complex"/>
    <property type="evidence" value="ECO:0007669"/>
    <property type="project" value="TreeGrafter"/>
</dbReference>
<dbReference type="GO" id="GO:0035494">
    <property type="term" value="P:SNARE complex disassembly"/>
    <property type="evidence" value="ECO:0007669"/>
    <property type="project" value="TreeGrafter"/>
</dbReference>
<comment type="caution">
    <text evidence="5">The sequence shown here is derived from an EMBL/GenBank/DDBJ whole genome shotgun (WGS) entry which is preliminary data.</text>
</comment>
<evidence type="ECO:0000256" key="4">
    <source>
        <dbReference type="RuleBase" id="RU367013"/>
    </source>
</evidence>
<proteinExistence type="inferred from homology"/>
<dbReference type="CDD" id="cd15832">
    <property type="entry name" value="SNAP"/>
    <property type="match status" value="1"/>
</dbReference>
<evidence type="ECO:0000313" key="6">
    <source>
        <dbReference type="Proteomes" id="UP000784294"/>
    </source>
</evidence>
<dbReference type="Pfam" id="PF14938">
    <property type="entry name" value="SNAP"/>
    <property type="match status" value="1"/>
</dbReference>
<dbReference type="Gene3D" id="1.25.40.10">
    <property type="entry name" value="Tetratricopeptide repeat domain"/>
    <property type="match status" value="1"/>
</dbReference>
<dbReference type="GO" id="GO:0019905">
    <property type="term" value="F:syntaxin binding"/>
    <property type="evidence" value="ECO:0007669"/>
    <property type="project" value="TreeGrafter"/>
</dbReference>
<dbReference type="Proteomes" id="UP000784294">
    <property type="component" value="Unassembled WGS sequence"/>
</dbReference>
<evidence type="ECO:0000256" key="1">
    <source>
        <dbReference type="ARBA" id="ARBA00010050"/>
    </source>
</evidence>
<evidence type="ECO:0000256" key="3">
    <source>
        <dbReference type="ARBA" id="ARBA00022927"/>
    </source>
</evidence>
<dbReference type="PANTHER" id="PTHR13768:SF8">
    <property type="entry name" value="ALPHA-SOLUBLE NSF ATTACHMENT PROTEIN"/>
    <property type="match status" value="1"/>
</dbReference>
<comment type="subcellular location">
    <subcellularLocation>
        <location evidence="4">Membrane</location>
        <topology evidence="4">Peripheral membrane protein</topology>
    </subcellularLocation>
</comment>